<protein>
    <submittedName>
        <fullName evidence="1">Uncharacterized protein</fullName>
    </submittedName>
</protein>
<comment type="caution">
    <text evidence="1">The sequence shown here is derived from an EMBL/GenBank/DDBJ whole genome shotgun (WGS) entry which is preliminary data.</text>
</comment>
<accession>A0ABN8J6T9</accession>
<gene>
    <name evidence="1" type="ORF">IPOD504_LOCUS17668</name>
</gene>
<organism evidence="1 2">
    <name type="scientific">Iphiclides podalirius</name>
    <name type="common">scarce swallowtail</name>
    <dbReference type="NCBI Taxonomy" id="110791"/>
    <lineage>
        <taxon>Eukaryota</taxon>
        <taxon>Metazoa</taxon>
        <taxon>Ecdysozoa</taxon>
        <taxon>Arthropoda</taxon>
        <taxon>Hexapoda</taxon>
        <taxon>Insecta</taxon>
        <taxon>Pterygota</taxon>
        <taxon>Neoptera</taxon>
        <taxon>Endopterygota</taxon>
        <taxon>Lepidoptera</taxon>
        <taxon>Glossata</taxon>
        <taxon>Ditrysia</taxon>
        <taxon>Papilionoidea</taxon>
        <taxon>Papilionidae</taxon>
        <taxon>Papilioninae</taxon>
        <taxon>Iphiclides</taxon>
    </lineage>
</organism>
<evidence type="ECO:0000313" key="1">
    <source>
        <dbReference type="EMBL" id="CAH2078833.1"/>
    </source>
</evidence>
<reference evidence="1" key="1">
    <citation type="submission" date="2022-03" db="EMBL/GenBank/DDBJ databases">
        <authorList>
            <person name="Martin H S."/>
        </authorList>
    </citation>
    <scope>NUCLEOTIDE SEQUENCE [LARGE SCALE GENOMIC DNA]</scope>
</reference>
<dbReference type="Proteomes" id="UP000837857">
    <property type="component" value="Unassembled WGS sequence"/>
</dbReference>
<proteinExistence type="predicted"/>
<evidence type="ECO:0000313" key="2">
    <source>
        <dbReference type="Proteomes" id="UP000837857"/>
    </source>
</evidence>
<name>A0ABN8J6T9_9NEOP</name>
<feature type="non-terminal residue" evidence="1">
    <location>
        <position position="45"/>
    </location>
</feature>
<keyword evidence="2" id="KW-1185">Reference proteome</keyword>
<dbReference type="EMBL" id="CAKOGK010000002">
    <property type="protein sequence ID" value="CAH2078833.1"/>
    <property type="molecule type" value="Genomic_DNA"/>
</dbReference>
<sequence length="45" mass="4845">MIPYTWHKAMLPSNSSCFSTMSGEAVWGMALNSCLVKKGAPLAAR</sequence>